<dbReference type="Proteomes" id="UP001295684">
    <property type="component" value="Unassembled WGS sequence"/>
</dbReference>
<gene>
    <name evidence="1" type="ORF">ECRASSUSDP1_LOCUS9512</name>
</gene>
<evidence type="ECO:0000313" key="1">
    <source>
        <dbReference type="EMBL" id="CAI2368221.1"/>
    </source>
</evidence>
<dbReference type="EMBL" id="CAMPGE010009352">
    <property type="protein sequence ID" value="CAI2368221.1"/>
    <property type="molecule type" value="Genomic_DNA"/>
</dbReference>
<keyword evidence="2" id="KW-1185">Reference proteome</keyword>
<proteinExistence type="predicted"/>
<protein>
    <submittedName>
        <fullName evidence="1">Uncharacterized protein</fullName>
    </submittedName>
</protein>
<evidence type="ECO:0000313" key="2">
    <source>
        <dbReference type="Proteomes" id="UP001295684"/>
    </source>
</evidence>
<accession>A0AAD1UHW4</accession>
<dbReference type="AlphaFoldDB" id="A0AAD1UHW4"/>
<reference evidence="1" key="1">
    <citation type="submission" date="2023-07" db="EMBL/GenBank/DDBJ databases">
        <authorList>
            <consortium name="AG Swart"/>
            <person name="Singh M."/>
            <person name="Singh A."/>
            <person name="Seah K."/>
            <person name="Emmerich C."/>
        </authorList>
    </citation>
    <scope>NUCLEOTIDE SEQUENCE</scope>
    <source>
        <strain evidence="1">DP1</strain>
    </source>
</reference>
<sequence>MSFANFSSKTISEESAKCQLETCVLKRDTNTSKKIPSFKASKLLKRRGTVMKCKPISVLSIGSSQSPSKRDAYAMVSEMKSKVLKGNDSSKEDFERFRKRCRTSSDIDYVFQKPNLEKRPEAEQSLASFLDNEGIFQINLKVVLDDYHF</sequence>
<name>A0AAD1UHW4_EUPCR</name>
<comment type="caution">
    <text evidence="1">The sequence shown here is derived from an EMBL/GenBank/DDBJ whole genome shotgun (WGS) entry which is preliminary data.</text>
</comment>
<organism evidence="1 2">
    <name type="scientific">Euplotes crassus</name>
    <dbReference type="NCBI Taxonomy" id="5936"/>
    <lineage>
        <taxon>Eukaryota</taxon>
        <taxon>Sar</taxon>
        <taxon>Alveolata</taxon>
        <taxon>Ciliophora</taxon>
        <taxon>Intramacronucleata</taxon>
        <taxon>Spirotrichea</taxon>
        <taxon>Hypotrichia</taxon>
        <taxon>Euplotida</taxon>
        <taxon>Euplotidae</taxon>
        <taxon>Moneuplotes</taxon>
    </lineage>
</organism>